<accession>A0ABU4GA54</accession>
<keyword evidence="2" id="KW-1185">Reference proteome</keyword>
<name>A0ABU4GA54_9BACL</name>
<proteinExistence type="predicted"/>
<evidence type="ECO:0000313" key="2">
    <source>
        <dbReference type="Proteomes" id="UP001282284"/>
    </source>
</evidence>
<dbReference type="PROSITE" id="PS51257">
    <property type="entry name" value="PROKAR_LIPOPROTEIN"/>
    <property type="match status" value="1"/>
</dbReference>
<evidence type="ECO:0000313" key="1">
    <source>
        <dbReference type="EMBL" id="MDW0113786.1"/>
    </source>
</evidence>
<gene>
    <name evidence="1" type="ORF">QT711_11360</name>
</gene>
<organism evidence="1 2">
    <name type="scientific">Sporosarcina saromensis</name>
    <dbReference type="NCBI Taxonomy" id="359365"/>
    <lineage>
        <taxon>Bacteria</taxon>
        <taxon>Bacillati</taxon>
        <taxon>Bacillota</taxon>
        <taxon>Bacilli</taxon>
        <taxon>Bacillales</taxon>
        <taxon>Caryophanaceae</taxon>
        <taxon>Sporosarcina</taxon>
    </lineage>
</organism>
<dbReference type="Proteomes" id="UP001282284">
    <property type="component" value="Unassembled WGS sequence"/>
</dbReference>
<protein>
    <submittedName>
        <fullName evidence="1">Uncharacterized protein</fullName>
    </submittedName>
</protein>
<dbReference type="RefSeq" id="WP_317944354.1">
    <property type="nucleotide sequence ID" value="NZ_JAUBDI010000010.1"/>
</dbReference>
<dbReference type="EMBL" id="JAUBDI010000010">
    <property type="protein sequence ID" value="MDW0113786.1"/>
    <property type="molecule type" value="Genomic_DNA"/>
</dbReference>
<sequence>MKDFEVDILNRFDELIIDEPTNTYTFIGGCNDLDDVKTRVVFSLCRPIGKGLEKKDANRLLVKFNKYFKTNLSRNDMLLMYRELCYQSKLDEFRVFVQRGFPMNELSWNNP</sequence>
<comment type="caution">
    <text evidence="1">The sequence shown here is derived from an EMBL/GenBank/DDBJ whole genome shotgun (WGS) entry which is preliminary data.</text>
</comment>
<reference evidence="1 2" key="1">
    <citation type="submission" date="2023-06" db="EMBL/GenBank/DDBJ databases">
        <title>Sporosarcina sp. nov., isolated from Korean traditional fermented seafood 'Jeotgal'.</title>
        <authorList>
            <person name="Yang A.I."/>
            <person name="Shin N.-R."/>
        </authorList>
    </citation>
    <scope>NUCLEOTIDE SEQUENCE [LARGE SCALE GENOMIC DNA]</scope>
    <source>
        <strain evidence="1 2">KCTC13119</strain>
    </source>
</reference>